<dbReference type="AlphaFoldDB" id="A0A411MLL2"/>
<accession>A0A411MLL2</accession>
<evidence type="ECO:0000313" key="1">
    <source>
        <dbReference type="EMBL" id="QBF27705.1"/>
    </source>
</evidence>
<organism evidence="1 2">
    <name type="scientific">Pseudomonas tructae</name>
    <dbReference type="NCBI Taxonomy" id="2518644"/>
    <lineage>
        <taxon>Bacteria</taxon>
        <taxon>Pseudomonadati</taxon>
        <taxon>Pseudomonadota</taxon>
        <taxon>Gammaproteobacteria</taxon>
        <taxon>Pseudomonadales</taxon>
        <taxon>Pseudomonadaceae</taxon>
        <taxon>Pseudomonas</taxon>
    </lineage>
</organism>
<gene>
    <name evidence="1" type="ORF">EXN22_19170</name>
</gene>
<dbReference type="OrthoDB" id="8596321at2"/>
<name>A0A411MLL2_9PSED</name>
<proteinExistence type="predicted"/>
<dbReference type="RefSeq" id="WP_130265550.1">
    <property type="nucleotide sequence ID" value="NZ_CP035952.1"/>
</dbReference>
<evidence type="ECO:0000313" key="2">
    <source>
        <dbReference type="Proteomes" id="UP000291130"/>
    </source>
</evidence>
<dbReference type="InterPro" id="IPR013388">
    <property type="entry name" value="T3SS_OrgA/MxiK"/>
</dbReference>
<dbReference type="Proteomes" id="UP000291130">
    <property type="component" value="Chromosome"/>
</dbReference>
<keyword evidence="2" id="KW-1185">Reference proteome</keyword>
<dbReference type="EMBL" id="CP035952">
    <property type="protein sequence ID" value="QBF27705.1"/>
    <property type="molecule type" value="Genomic_DNA"/>
</dbReference>
<protein>
    <submittedName>
        <fullName evidence="1">Uncharacterized protein</fullName>
    </submittedName>
</protein>
<sequence length="187" mass="21066">MQPPLEWIERLARHPTCWLNVERLDLPPEFHGLQVRQVLDEVLVQGLELPALPQEWPSHDVTLLWLEHWLLLPRIAQLLGAYRLWPALTRDAATEGLTPALRSFASCALGPRPLLDELPDLALAYRLEALGLNALLAWQAEVPAGMLARLYLQFPYQVVVLQAELALAQPDKGLLLMALQHARFTAS</sequence>
<reference evidence="1 2" key="1">
    <citation type="submission" date="2019-02" db="EMBL/GenBank/DDBJ databases">
        <title>Complete genome sequence of Pseudomonas sp. SNU WT1 isolated from rainbow trout.</title>
        <authorList>
            <person name="Oh W.T."/>
            <person name="Park S.C."/>
        </authorList>
    </citation>
    <scope>NUCLEOTIDE SEQUENCE [LARGE SCALE GENOMIC DNA]</scope>
    <source>
        <strain evidence="1 2">SNU WT1</strain>
    </source>
</reference>
<dbReference type="KEGG" id="ptk:EXN22_19170"/>
<dbReference type="Pfam" id="PF09482">
    <property type="entry name" value="OrgA_MxiK"/>
    <property type="match status" value="1"/>
</dbReference>